<dbReference type="GO" id="GO:0071555">
    <property type="term" value="P:cell wall organization"/>
    <property type="evidence" value="ECO:0007669"/>
    <property type="project" value="UniProtKB-KW"/>
</dbReference>
<dbReference type="AlphaFoldDB" id="A0A1M6BY33"/>
<protein>
    <recommendedName>
        <fullName evidence="7">Endolytic murein transglycosylase</fullName>
        <ecNumber evidence="7">4.2.2.29</ecNumber>
    </recommendedName>
    <alternativeName>
        <fullName evidence="7">Peptidoglycan lytic transglycosylase</fullName>
    </alternativeName>
    <alternativeName>
        <fullName evidence="7">Peptidoglycan polymerization terminase</fullName>
    </alternativeName>
</protein>
<keyword evidence="9" id="KW-1185">Reference proteome</keyword>
<dbReference type="HAMAP" id="MF_02065">
    <property type="entry name" value="MltG"/>
    <property type="match status" value="1"/>
</dbReference>
<evidence type="ECO:0000256" key="4">
    <source>
        <dbReference type="ARBA" id="ARBA00023136"/>
    </source>
</evidence>
<evidence type="ECO:0000313" key="8">
    <source>
        <dbReference type="EMBL" id="SHI53607.1"/>
    </source>
</evidence>
<evidence type="ECO:0000256" key="3">
    <source>
        <dbReference type="ARBA" id="ARBA00022989"/>
    </source>
</evidence>
<dbReference type="InterPro" id="IPR003770">
    <property type="entry name" value="MLTG-like"/>
</dbReference>
<evidence type="ECO:0000256" key="6">
    <source>
        <dbReference type="ARBA" id="ARBA00023316"/>
    </source>
</evidence>
<evidence type="ECO:0000256" key="7">
    <source>
        <dbReference type="HAMAP-Rule" id="MF_02065"/>
    </source>
</evidence>
<keyword evidence="1 7" id="KW-1003">Cell membrane</keyword>
<keyword evidence="4 7" id="KW-0472">Membrane</keyword>
<comment type="similarity">
    <text evidence="7">Belongs to the transglycosylase MltG family.</text>
</comment>
<gene>
    <name evidence="7" type="primary">mltG</name>
    <name evidence="8" type="ORF">SAMN02745975_00096</name>
</gene>
<sequence>MNSSVRRQRKKKFKNLLLLLIAVLLAAPLGLFYSFGKLIQPVDAYSNSTITVEIPSGTSTARIAKLLKENNLIKNDLAFRILSRLSKSDGKMQAGKYALRNDMDAKAIIQALVEGDVTHDTVKFTIPEGFEFVQIVNRLESNGLIDRDKFLQLANYGDFNYKFLENIPKGENRLEGFLFPDTYQVARDATEEEILKKMLDRFNQVFQESYYQRAQEMGLSINEVITLASIIEREAKLDKERPLVSSVFHNRIKQNMLLQSCATVQYILGERKENLTLKDIEIDSPYNTYKYQGLPPKPIASPGKPSIEAALYPETTEYLYFVVSKNGEHTFSKTYKEHLKAKNGN</sequence>
<dbReference type="GO" id="GO:0008932">
    <property type="term" value="F:lytic endotransglycosylase activity"/>
    <property type="evidence" value="ECO:0007669"/>
    <property type="project" value="UniProtKB-UniRule"/>
</dbReference>
<evidence type="ECO:0000256" key="5">
    <source>
        <dbReference type="ARBA" id="ARBA00023239"/>
    </source>
</evidence>
<dbReference type="EC" id="4.2.2.29" evidence="7"/>
<feature type="site" description="Important for catalytic activity" evidence="7">
    <location>
        <position position="234"/>
    </location>
</feature>
<keyword evidence="2 7" id="KW-0812">Transmembrane</keyword>
<dbReference type="NCBIfam" id="TIGR00247">
    <property type="entry name" value="endolytic transglycosylase MltG"/>
    <property type="match status" value="1"/>
</dbReference>
<evidence type="ECO:0000313" key="9">
    <source>
        <dbReference type="Proteomes" id="UP000184536"/>
    </source>
</evidence>
<dbReference type="GO" id="GO:0009252">
    <property type="term" value="P:peptidoglycan biosynthetic process"/>
    <property type="evidence" value="ECO:0007669"/>
    <property type="project" value="UniProtKB-UniRule"/>
</dbReference>
<dbReference type="Pfam" id="PF02618">
    <property type="entry name" value="YceG"/>
    <property type="match status" value="1"/>
</dbReference>
<comment type="catalytic activity">
    <reaction evidence="7">
        <text>a peptidoglycan chain = a peptidoglycan chain with N-acetyl-1,6-anhydromuramyl-[peptide] at the reducing end + a peptidoglycan chain with N-acetylglucosamine at the non-reducing end.</text>
        <dbReference type="EC" id="4.2.2.29"/>
    </reaction>
</comment>
<dbReference type="PANTHER" id="PTHR30518:SF2">
    <property type="entry name" value="ENDOLYTIC MUREIN TRANSGLYCOSYLASE"/>
    <property type="match status" value="1"/>
</dbReference>
<dbReference type="GO" id="GO:0005886">
    <property type="term" value="C:plasma membrane"/>
    <property type="evidence" value="ECO:0007669"/>
    <property type="project" value="UniProtKB-UniRule"/>
</dbReference>
<dbReference type="Gene3D" id="3.30.1490.480">
    <property type="entry name" value="Endolytic murein transglycosylase"/>
    <property type="match status" value="2"/>
</dbReference>
<dbReference type="Proteomes" id="UP000184536">
    <property type="component" value="Unassembled WGS sequence"/>
</dbReference>
<dbReference type="STRING" id="1121919.SAMN02745975_00096"/>
<dbReference type="RefSeq" id="WP_190013998.1">
    <property type="nucleotide sequence ID" value="NZ_FQZV01000003.1"/>
</dbReference>
<organism evidence="8 9">
    <name type="scientific">Geosporobacter subterraneus DSM 17957</name>
    <dbReference type="NCBI Taxonomy" id="1121919"/>
    <lineage>
        <taxon>Bacteria</taxon>
        <taxon>Bacillati</taxon>
        <taxon>Bacillota</taxon>
        <taxon>Clostridia</taxon>
        <taxon>Peptostreptococcales</taxon>
        <taxon>Thermotaleaceae</taxon>
        <taxon>Geosporobacter</taxon>
    </lineage>
</organism>
<keyword evidence="6 7" id="KW-0961">Cell wall biogenesis/degradation</keyword>
<dbReference type="Gene3D" id="3.30.160.60">
    <property type="entry name" value="Classic Zinc Finger"/>
    <property type="match status" value="1"/>
</dbReference>
<reference evidence="9" key="1">
    <citation type="submission" date="2016-11" db="EMBL/GenBank/DDBJ databases">
        <authorList>
            <person name="Varghese N."/>
            <person name="Submissions S."/>
        </authorList>
    </citation>
    <scope>NUCLEOTIDE SEQUENCE [LARGE SCALE GENOMIC DNA]</scope>
    <source>
        <strain evidence="9">DSM 17957</strain>
    </source>
</reference>
<comment type="function">
    <text evidence="7">Functions as a peptidoglycan terminase that cleaves nascent peptidoglycan strands endolytically to terminate their elongation.</text>
</comment>
<evidence type="ECO:0000256" key="2">
    <source>
        <dbReference type="ARBA" id="ARBA00022692"/>
    </source>
</evidence>
<dbReference type="CDD" id="cd08010">
    <property type="entry name" value="MltG_like"/>
    <property type="match status" value="1"/>
</dbReference>
<dbReference type="EMBL" id="FQZV01000003">
    <property type="protein sequence ID" value="SHI53607.1"/>
    <property type="molecule type" value="Genomic_DNA"/>
</dbReference>
<accession>A0A1M6BY33</accession>
<dbReference type="PANTHER" id="PTHR30518">
    <property type="entry name" value="ENDOLYTIC MUREIN TRANSGLYCOSYLASE"/>
    <property type="match status" value="1"/>
</dbReference>
<name>A0A1M6BY33_9FIRM</name>
<keyword evidence="5 7" id="KW-0456">Lyase</keyword>
<evidence type="ECO:0000256" key="1">
    <source>
        <dbReference type="ARBA" id="ARBA00022475"/>
    </source>
</evidence>
<proteinExistence type="inferred from homology"/>
<keyword evidence="3 7" id="KW-1133">Transmembrane helix</keyword>